<dbReference type="PROSITE" id="PS51257">
    <property type="entry name" value="PROKAR_LIPOPROTEIN"/>
    <property type="match status" value="1"/>
</dbReference>
<dbReference type="Gene3D" id="1.50.10.100">
    <property type="entry name" value="Chondroitin AC/alginate lyase"/>
    <property type="match status" value="1"/>
</dbReference>
<name>A0ABS1BHQ5_9SPHI</name>
<evidence type="ECO:0000256" key="2">
    <source>
        <dbReference type="ARBA" id="ARBA00023239"/>
    </source>
</evidence>
<keyword evidence="6" id="KW-1185">Reference proteome</keyword>
<feature type="chain" id="PRO_5047446684" evidence="3">
    <location>
        <begin position="22"/>
        <end position="390"/>
    </location>
</feature>
<dbReference type="Pfam" id="PF05426">
    <property type="entry name" value="Alginate_lyase"/>
    <property type="match status" value="1"/>
</dbReference>
<evidence type="ECO:0000256" key="3">
    <source>
        <dbReference type="SAM" id="SignalP"/>
    </source>
</evidence>
<organism evidence="5 6">
    <name type="scientific">Pedobacter segetis</name>
    <dbReference type="NCBI Taxonomy" id="2793069"/>
    <lineage>
        <taxon>Bacteria</taxon>
        <taxon>Pseudomonadati</taxon>
        <taxon>Bacteroidota</taxon>
        <taxon>Sphingobacteriia</taxon>
        <taxon>Sphingobacteriales</taxon>
        <taxon>Sphingobacteriaceae</taxon>
        <taxon>Pedobacter</taxon>
    </lineage>
</organism>
<dbReference type="EMBL" id="JAEHFY010000006">
    <property type="protein sequence ID" value="MBK0382347.1"/>
    <property type="molecule type" value="Genomic_DNA"/>
</dbReference>
<reference evidence="5 6" key="1">
    <citation type="submission" date="2020-12" db="EMBL/GenBank/DDBJ databases">
        <title>Bacterial novel species Pedobacter sp. SD-b isolated from soil.</title>
        <authorList>
            <person name="Jung H.-Y."/>
        </authorList>
    </citation>
    <scope>NUCLEOTIDE SEQUENCE [LARGE SCALE GENOMIC DNA]</scope>
    <source>
        <strain evidence="5 6">SD-b</strain>
    </source>
</reference>
<keyword evidence="2 5" id="KW-0456">Lyase</keyword>
<evidence type="ECO:0000259" key="4">
    <source>
        <dbReference type="Pfam" id="PF05426"/>
    </source>
</evidence>
<dbReference type="GO" id="GO:0016829">
    <property type="term" value="F:lyase activity"/>
    <property type="evidence" value="ECO:0007669"/>
    <property type="project" value="UniProtKB-KW"/>
</dbReference>
<keyword evidence="1 3" id="KW-0732">Signal</keyword>
<proteinExistence type="predicted"/>
<feature type="signal peptide" evidence="3">
    <location>
        <begin position="1"/>
        <end position="21"/>
    </location>
</feature>
<dbReference type="SUPFAM" id="SSF48230">
    <property type="entry name" value="Chondroitin AC/alginate lyase"/>
    <property type="match status" value="1"/>
</dbReference>
<evidence type="ECO:0000256" key="1">
    <source>
        <dbReference type="ARBA" id="ARBA00022729"/>
    </source>
</evidence>
<comment type="caution">
    <text evidence="5">The sequence shown here is derived from an EMBL/GenBank/DDBJ whole genome shotgun (WGS) entry which is preliminary data.</text>
</comment>
<dbReference type="Proteomes" id="UP000660024">
    <property type="component" value="Unassembled WGS sequence"/>
</dbReference>
<dbReference type="InterPro" id="IPR008397">
    <property type="entry name" value="Alginate_lyase_dom"/>
</dbReference>
<sequence length="390" mass="44441">MKKTLSLFSFFLILMACSPKINTNESSIAKQTEDVLKEQTLKEADWAMKQEPITVTAQSSERSAGGKHDFYSEGDYWWPDPQNPNGPYIQKDGLTNPDNFVAHRFAMIRFSKIIGALASAYKITGDEKYVKQAVKHLKAWFVNPKTLMNPNLQFAQAIKGRFTGRGIGIIDTIHLLDVAQGTLVMSDKINPDDLKTIKNWFANYLQWLMTSKNGHDEMNAKNNHGTCFTLQIAGFAKLTANQKLLDFCSSRYKTVLLPDQMATDGSFPLEMARTKPYGYSIFNLDAITILCQILSTPQDNLFAFETADGKSIKKGIEFMYPFIADKSKWTLKPDVMYWNEWPVAQPSLIFGAIAYQNQNWFNTWKSLEHNPKVAEIIRNLPIKYPLIWMN</sequence>
<dbReference type="RefSeq" id="WP_200585128.1">
    <property type="nucleotide sequence ID" value="NZ_JAEHFY010000006.1"/>
</dbReference>
<accession>A0ABS1BHQ5</accession>
<feature type="domain" description="Alginate lyase" evidence="4">
    <location>
        <begin position="54"/>
        <end position="329"/>
    </location>
</feature>
<protein>
    <submittedName>
        <fullName evidence="5">Alginate lyase family protein</fullName>
    </submittedName>
</protein>
<evidence type="ECO:0000313" key="5">
    <source>
        <dbReference type="EMBL" id="MBK0382347.1"/>
    </source>
</evidence>
<dbReference type="InterPro" id="IPR008929">
    <property type="entry name" value="Chondroitin_lyas"/>
</dbReference>
<gene>
    <name evidence="5" type="ORF">I5M32_05175</name>
</gene>
<evidence type="ECO:0000313" key="6">
    <source>
        <dbReference type="Proteomes" id="UP000660024"/>
    </source>
</evidence>